<dbReference type="OrthoDB" id="2190459at2"/>
<sequence>MKKLFSNSIFIQTNQADLEQLLLNAFELSKWNYAISNIEKIKPQTYAIQQNQPAANQAEEIRVFKEDDRVIYDSTGGRIEYRLEFSFLENLEKIELRENFFVTSDTLIFPETLFTPIIKHAFNQNLQALKRLAEQKNPTLR</sequence>
<keyword evidence="2" id="KW-1185">Reference proteome</keyword>
<evidence type="ECO:0000313" key="2">
    <source>
        <dbReference type="Proteomes" id="UP000298021"/>
    </source>
</evidence>
<dbReference type="RefSeq" id="WP_135373072.1">
    <property type="nucleotide sequence ID" value="NZ_RKLY01000017.1"/>
</dbReference>
<protein>
    <recommendedName>
        <fullName evidence="3">SRPBCC family protein</fullName>
    </recommendedName>
</protein>
<dbReference type="AlphaFoldDB" id="A0A4Z0JJ52"/>
<organism evidence="1 2">
    <name type="scientific">Companilactobacillus suantsaicola</name>
    <dbReference type="NCBI Taxonomy" id="2487723"/>
    <lineage>
        <taxon>Bacteria</taxon>
        <taxon>Bacillati</taxon>
        <taxon>Bacillota</taxon>
        <taxon>Bacilli</taxon>
        <taxon>Lactobacillales</taxon>
        <taxon>Lactobacillaceae</taxon>
        <taxon>Companilactobacillus</taxon>
    </lineage>
</organism>
<evidence type="ECO:0000313" key="1">
    <source>
        <dbReference type="EMBL" id="TGD22918.1"/>
    </source>
</evidence>
<reference evidence="1 2" key="1">
    <citation type="submission" date="2018-10" db="EMBL/GenBank/DDBJ databases">
        <title>Lactobacillus sp. R7 and Lactobacillus sp. R19 isolated from fermented mustard green product of Taiwan.</title>
        <authorList>
            <person name="Lin S.-T."/>
        </authorList>
    </citation>
    <scope>NUCLEOTIDE SEQUENCE [LARGE SCALE GENOMIC DNA]</scope>
    <source>
        <strain evidence="1 2">BCRC 81127</strain>
    </source>
</reference>
<proteinExistence type="predicted"/>
<evidence type="ECO:0008006" key="3">
    <source>
        <dbReference type="Google" id="ProtNLM"/>
    </source>
</evidence>
<accession>A0A4Z0JJ52</accession>
<comment type="caution">
    <text evidence="1">The sequence shown here is derived from an EMBL/GenBank/DDBJ whole genome shotgun (WGS) entry which is preliminary data.</text>
</comment>
<dbReference type="EMBL" id="RKLY01000017">
    <property type="protein sequence ID" value="TGD22918.1"/>
    <property type="molecule type" value="Genomic_DNA"/>
</dbReference>
<dbReference type="Proteomes" id="UP000298021">
    <property type="component" value="Unassembled WGS sequence"/>
</dbReference>
<name>A0A4Z0JJ52_9LACO</name>
<gene>
    <name evidence="1" type="ORF">EGT49_07620</name>
</gene>